<gene>
    <name evidence="1" type="ORF">SM757_25690</name>
</gene>
<comment type="caution">
    <text evidence="1">The sequence shown here is derived from an EMBL/GenBank/DDBJ whole genome shotgun (WGS) entry which is preliminary data.</text>
</comment>
<keyword evidence="2" id="KW-1185">Reference proteome</keyword>
<organism evidence="1 2">
    <name type="scientific">Azohydromonas lata</name>
    <dbReference type="NCBI Taxonomy" id="45677"/>
    <lineage>
        <taxon>Bacteria</taxon>
        <taxon>Pseudomonadati</taxon>
        <taxon>Pseudomonadota</taxon>
        <taxon>Betaproteobacteria</taxon>
        <taxon>Burkholderiales</taxon>
        <taxon>Sphaerotilaceae</taxon>
        <taxon>Azohydromonas</taxon>
    </lineage>
</organism>
<dbReference type="Pfam" id="PF11333">
    <property type="entry name" value="DUF3135"/>
    <property type="match status" value="1"/>
</dbReference>
<dbReference type="InterPro" id="IPR021482">
    <property type="entry name" value="DUF3135"/>
</dbReference>
<evidence type="ECO:0000313" key="1">
    <source>
        <dbReference type="EMBL" id="MDZ5459980.1"/>
    </source>
</evidence>
<dbReference type="EMBL" id="JAXOJX010000055">
    <property type="protein sequence ID" value="MDZ5459980.1"/>
    <property type="molecule type" value="Genomic_DNA"/>
</dbReference>
<evidence type="ECO:0000313" key="2">
    <source>
        <dbReference type="Proteomes" id="UP001293718"/>
    </source>
</evidence>
<reference evidence="1 2" key="1">
    <citation type="submission" date="2023-11" db="EMBL/GenBank/DDBJ databases">
        <title>Draft genome of Azohydromonas lata strain H1 (DSM1123), a polyhydroxyalkanoate producer.</title>
        <authorList>
            <person name="Traversa D."/>
            <person name="D'Addabbo P."/>
            <person name="Pazzani C."/>
            <person name="Manzari C."/>
            <person name="Chiara M."/>
            <person name="Scrascia M."/>
        </authorList>
    </citation>
    <scope>NUCLEOTIDE SEQUENCE [LARGE SCALE GENOMIC DNA]</scope>
    <source>
        <strain evidence="1 2">H1</strain>
    </source>
</reference>
<sequence>MRSILPFNFDQMAHLAQTDPTAFEAQRRAVLESAMDFAPRGYEAWAHARVADLQRRGVEAAEQARQDSAAAWRALDEIIDWARNVSKL</sequence>
<protein>
    <submittedName>
        <fullName evidence="1">DUF3135 domain-containing protein</fullName>
    </submittedName>
</protein>
<dbReference type="Proteomes" id="UP001293718">
    <property type="component" value="Unassembled WGS sequence"/>
</dbReference>
<name>A0ABU5IM59_9BURK</name>
<dbReference type="RefSeq" id="WP_066342572.1">
    <property type="nucleotide sequence ID" value="NZ_JAXOJX010000055.1"/>
</dbReference>
<proteinExistence type="predicted"/>
<accession>A0ABU5IM59</accession>